<evidence type="ECO:0000313" key="1">
    <source>
        <dbReference type="EMBL" id="KAK3591009.1"/>
    </source>
</evidence>
<dbReference type="AlphaFoldDB" id="A0AAE0SFJ8"/>
<name>A0AAE0SFJ8_9BIVA</name>
<dbReference type="Proteomes" id="UP001195483">
    <property type="component" value="Unassembled WGS sequence"/>
</dbReference>
<evidence type="ECO:0000313" key="2">
    <source>
        <dbReference type="Proteomes" id="UP001195483"/>
    </source>
</evidence>
<dbReference type="EMBL" id="JAEAOA010001235">
    <property type="protein sequence ID" value="KAK3591009.1"/>
    <property type="molecule type" value="Genomic_DNA"/>
</dbReference>
<gene>
    <name evidence="1" type="ORF">CHS0354_020368</name>
</gene>
<accession>A0AAE0SFJ8</accession>
<organism evidence="1 2">
    <name type="scientific">Potamilus streckersoni</name>
    <dbReference type="NCBI Taxonomy" id="2493646"/>
    <lineage>
        <taxon>Eukaryota</taxon>
        <taxon>Metazoa</taxon>
        <taxon>Spiralia</taxon>
        <taxon>Lophotrochozoa</taxon>
        <taxon>Mollusca</taxon>
        <taxon>Bivalvia</taxon>
        <taxon>Autobranchia</taxon>
        <taxon>Heteroconchia</taxon>
        <taxon>Palaeoheterodonta</taxon>
        <taxon>Unionida</taxon>
        <taxon>Unionoidea</taxon>
        <taxon>Unionidae</taxon>
        <taxon>Ambleminae</taxon>
        <taxon>Lampsilini</taxon>
        <taxon>Potamilus</taxon>
    </lineage>
</organism>
<sequence length="126" mass="14565">MLKECIQRDAMKANETYIARVAYNTFDYATVQQHDGRLVEMSHGLNNTLISLVIASFNRIFITDFTRVTACFYDLVKNRPKRLEWSEKCYSSLMIVVEKLSEEPVLKLTGHSFNAPMHLILVKGLY</sequence>
<reference evidence="1" key="2">
    <citation type="journal article" date="2021" name="Genome Biol. Evol.">
        <title>Developing a high-quality reference genome for a parasitic bivalve with doubly uniparental inheritance (Bivalvia: Unionida).</title>
        <authorList>
            <person name="Smith C.H."/>
        </authorList>
    </citation>
    <scope>NUCLEOTIDE SEQUENCE</scope>
    <source>
        <strain evidence="1">CHS0354</strain>
        <tissue evidence="1">Mantle</tissue>
    </source>
</reference>
<protein>
    <submittedName>
        <fullName evidence="1">Uncharacterized protein</fullName>
    </submittedName>
</protein>
<dbReference type="InterPro" id="IPR043128">
    <property type="entry name" value="Rev_trsase/Diguanyl_cyclase"/>
</dbReference>
<keyword evidence="2" id="KW-1185">Reference proteome</keyword>
<proteinExistence type="predicted"/>
<dbReference type="Gene3D" id="3.30.70.270">
    <property type="match status" value="1"/>
</dbReference>
<comment type="caution">
    <text evidence="1">The sequence shown here is derived from an EMBL/GenBank/DDBJ whole genome shotgun (WGS) entry which is preliminary data.</text>
</comment>
<reference evidence="1" key="1">
    <citation type="journal article" date="2021" name="Genome Biol. Evol.">
        <title>A High-Quality Reference Genome for a Parasitic Bivalve with Doubly Uniparental Inheritance (Bivalvia: Unionida).</title>
        <authorList>
            <person name="Smith C.H."/>
        </authorList>
    </citation>
    <scope>NUCLEOTIDE SEQUENCE</scope>
    <source>
        <strain evidence="1">CHS0354</strain>
    </source>
</reference>
<reference evidence="1" key="3">
    <citation type="submission" date="2023-05" db="EMBL/GenBank/DDBJ databases">
        <authorList>
            <person name="Smith C.H."/>
        </authorList>
    </citation>
    <scope>NUCLEOTIDE SEQUENCE</scope>
    <source>
        <strain evidence="1">CHS0354</strain>
        <tissue evidence="1">Mantle</tissue>
    </source>
</reference>